<dbReference type="Proteomes" id="UP000593846">
    <property type="component" value="Chromosome"/>
</dbReference>
<keyword evidence="2" id="KW-1185">Reference proteome</keyword>
<sequence length="65" mass="7598">MQSCIKIKLTLIKILLDIAVSPLWRQRFMIKDQIKQNGRPKVVTDDDIISFYQRLIVLASRGKLK</sequence>
<evidence type="ECO:0000313" key="1">
    <source>
        <dbReference type="EMBL" id="QOV22571.1"/>
    </source>
</evidence>
<proteinExistence type="predicted"/>
<protein>
    <submittedName>
        <fullName evidence="1">Uncharacterized protein</fullName>
    </submittedName>
</protein>
<dbReference type="AlphaFoldDB" id="A0A7S6RD19"/>
<dbReference type="KEGG" id="aee:IM676_18250"/>
<organism evidence="1 2">
    <name type="scientific">Anabaenopsis elenkinii CCIBt3563</name>
    <dbReference type="NCBI Taxonomy" id="2779889"/>
    <lineage>
        <taxon>Bacteria</taxon>
        <taxon>Bacillati</taxon>
        <taxon>Cyanobacteriota</taxon>
        <taxon>Cyanophyceae</taxon>
        <taxon>Nostocales</taxon>
        <taxon>Nodulariaceae</taxon>
        <taxon>Anabaenopsis</taxon>
    </lineage>
</organism>
<dbReference type="EMBL" id="CP063311">
    <property type="protein sequence ID" value="QOV22571.1"/>
    <property type="molecule type" value="Genomic_DNA"/>
</dbReference>
<dbReference type="RefSeq" id="WP_200988194.1">
    <property type="nucleotide sequence ID" value="NZ_CP063311.1"/>
</dbReference>
<accession>A0A7S6RD19</accession>
<evidence type="ECO:0000313" key="2">
    <source>
        <dbReference type="Proteomes" id="UP000593846"/>
    </source>
</evidence>
<reference evidence="2" key="1">
    <citation type="submission" date="2020-10" db="EMBL/GenBank/DDBJ databases">
        <title>Genome-based taxonomic classification of the species Anabaenopsis elenkinii.</title>
        <authorList>
            <person name="Delbaje E."/>
            <person name="Andreote A.P.D."/>
            <person name="Pellegrinetti T.A."/>
            <person name="Cruz R.B."/>
            <person name="Branco L.H.Z."/>
            <person name="Fiore M.F."/>
        </authorList>
    </citation>
    <scope>NUCLEOTIDE SEQUENCE [LARGE SCALE GENOMIC DNA]</scope>
    <source>
        <strain evidence="2">CCIBt3563</strain>
    </source>
</reference>
<name>A0A7S6RD19_9CYAN</name>
<gene>
    <name evidence="1" type="ORF">IM676_18250</name>
</gene>